<comment type="caution">
    <text evidence="2">The sequence shown here is derived from an EMBL/GenBank/DDBJ whole genome shotgun (WGS) entry which is preliminary data.</text>
</comment>
<feature type="region of interest" description="Disordered" evidence="1">
    <location>
        <begin position="137"/>
        <end position="209"/>
    </location>
</feature>
<proteinExistence type="predicted"/>
<feature type="compositionally biased region" description="Polar residues" evidence="1">
    <location>
        <begin position="190"/>
        <end position="209"/>
    </location>
</feature>
<evidence type="ECO:0000313" key="3">
    <source>
        <dbReference type="Proteomes" id="UP001151760"/>
    </source>
</evidence>
<protein>
    <submittedName>
        <fullName evidence="2">Uncharacterized protein</fullName>
    </submittedName>
</protein>
<dbReference type="EMBL" id="BQNB010009258">
    <property type="protein sequence ID" value="GJS60980.1"/>
    <property type="molecule type" value="Genomic_DNA"/>
</dbReference>
<keyword evidence="3" id="KW-1185">Reference proteome</keyword>
<evidence type="ECO:0000256" key="1">
    <source>
        <dbReference type="SAM" id="MobiDB-lite"/>
    </source>
</evidence>
<dbReference type="Proteomes" id="UP001151760">
    <property type="component" value="Unassembled WGS sequence"/>
</dbReference>
<accession>A0ABQ4X7J2</accession>
<reference evidence="2" key="2">
    <citation type="submission" date="2022-01" db="EMBL/GenBank/DDBJ databases">
        <authorList>
            <person name="Yamashiro T."/>
            <person name="Shiraishi A."/>
            <person name="Satake H."/>
            <person name="Nakayama K."/>
        </authorList>
    </citation>
    <scope>NUCLEOTIDE SEQUENCE</scope>
</reference>
<sequence length="530" mass="59686">MNDKSYETYNTKDVTTLIEQNERVRVEIEKVKQHYKELYDSIKITRAHTSEKTSTMLNEIESLKAQLKSKVSCVTSDSVKPKVLASGMYAIDVKPIPPPLKNNRSAHLNYINHLKESVETVREIELLEYVIGTCPKSFNERDNKAPSTPLTRKKQVIFNDKPGTSSSNTQKHEEHQKVQHSNIPVIPSTGVKSSTEASGSKPRSNTKNNKFLPAKIVNQKTVEDHPRINKSVWQKPIGKKFTSGKLNCGYQWRPTGKKFALGELCPLTRLPVTCGTDHPLVSGLRLFKTYDGESFKAQELSASEMAPVRISSGPEPKMMFGQNSSSLVLHQMMSAQISSGLAPQCLKMLDHSSSSIGLHCQKTFDQISSNLVSQMSLRRLLASLQAPFLKEKKGVRFSALYLQQKRNLLVLDHSHQQVSYFFHARSVVKWINVDQLTGVYSFQVNEHWLTLSADLLRKALNVTPADSAHPFESPPADEVQPAPEPHMEDYETSITRYMKKLEAYTKEHVHLENPPSSSRSLSSMKNLEDS</sequence>
<organism evidence="2 3">
    <name type="scientific">Tanacetum coccineum</name>
    <dbReference type="NCBI Taxonomy" id="301880"/>
    <lineage>
        <taxon>Eukaryota</taxon>
        <taxon>Viridiplantae</taxon>
        <taxon>Streptophyta</taxon>
        <taxon>Embryophyta</taxon>
        <taxon>Tracheophyta</taxon>
        <taxon>Spermatophyta</taxon>
        <taxon>Magnoliopsida</taxon>
        <taxon>eudicotyledons</taxon>
        <taxon>Gunneridae</taxon>
        <taxon>Pentapetalae</taxon>
        <taxon>asterids</taxon>
        <taxon>campanulids</taxon>
        <taxon>Asterales</taxon>
        <taxon>Asteraceae</taxon>
        <taxon>Asteroideae</taxon>
        <taxon>Anthemideae</taxon>
        <taxon>Anthemidinae</taxon>
        <taxon>Tanacetum</taxon>
    </lineage>
</organism>
<name>A0ABQ4X7J2_9ASTR</name>
<evidence type="ECO:0000313" key="2">
    <source>
        <dbReference type="EMBL" id="GJS60980.1"/>
    </source>
</evidence>
<gene>
    <name evidence="2" type="ORF">Tco_0655764</name>
</gene>
<feature type="region of interest" description="Disordered" evidence="1">
    <location>
        <begin position="506"/>
        <end position="530"/>
    </location>
</feature>
<feature type="region of interest" description="Disordered" evidence="1">
    <location>
        <begin position="466"/>
        <end position="485"/>
    </location>
</feature>
<reference evidence="2" key="1">
    <citation type="journal article" date="2022" name="Int. J. Mol. Sci.">
        <title>Draft Genome of Tanacetum Coccineum: Genomic Comparison of Closely Related Tanacetum-Family Plants.</title>
        <authorList>
            <person name="Yamashiro T."/>
            <person name="Shiraishi A."/>
            <person name="Nakayama K."/>
            <person name="Satake H."/>
        </authorList>
    </citation>
    <scope>NUCLEOTIDE SEQUENCE</scope>
</reference>